<dbReference type="GeneID" id="104765707"/>
<accession>A0ABM0XLN3</accession>
<reference evidence="1" key="1">
    <citation type="journal article" date="2014" name="Nat. Commun.">
        <title>The emerging biofuel crop Camelina sativa retains a highly undifferentiated hexaploid genome structure.</title>
        <authorList>
            <person name="Kagale S."/>
            <person name="Koh C."/>
            <person name="Nixon J."/>
            <person name="Bollina V."/>
            <person name="Clarke W.E."/>
            <person name="Tuteja R."/>
            <person name="Spillane C."/>
            <person name="Robinson S.J."/>
            <person name="Links M.G."/>
            <person name="Clarke C."/>
            <person name="Higgins E.E."/>
            <person name="Huebert T."/>
            <person name="Sharpe A.G."/>
            <person name="Parkin I.A."/>
        </authorList>
    </citation>
    <scope>NUCLEOTIDE SEQUENCE [LARGE SCALE GENOMIC DNA]</scope>
    <source>
        <strain evidence="1">cv. DH55</strain>
    </source>
</reference>
<dbReference type="InterPro" id="IPR006461">
    <property type="entry name" value="PLAC_motif_containing"/>
</dbReference>
<gene>
    <name evidence="2" type="primary">LOC104765707</name>
</gene>
<protein>
    <submittedName>
        <fullName evidence="2">Protein PLANT CADMIUM RESISTANCE 7-like</fullName>
    </submittedName>
</protein>
<proteinExistence type="predicted"/>
<name>A0ABM0XLN3_CAMSA</name>
<dbReference type="Pfam" id="PF04749">
    <property type="entry name" value="PLAC8"/>
    <property type="match status" value="1"/>
</dbReference>
<dbReference type="RefSeq" id="XP_010487772.1">
    <property type="nucleotide sequence ID" value="XM_010489470.1"/>
</dbReference>
<sequence length="129" mass="14419">MENQWTSGLFSCMDDVETTCLTFCCPCVTFGWIAEGAVGCKRCGLSYVLRSFVVALPCLLSCTYRTKIRRKFGLPESPGSDCLTHCFCDRCALCQEYRELKNRGVDPSIGWDGNVQRKMAAPMSQKMMG</sequence>
<organism evidence="1 2">
    <name type="scientific">Camelina sativa</name>
    <name type="common">False flax</name>
    <name type="synonym">Myagrum sativum</name>
    <dbReference type="NCBI Taxonomy" id="90675"/>
    <lineage>
        <taxon>Eukaryota</taxon>
        <taxon>Viridiplantae</taxon>
        <taxon>Streptophyta</taxon>
        <taxon>Embryophyta</taxon>
        <taxon>Tracheophyta</taxon>
        <taxon>Spermatophyta</taxon>
        <taxon>Magnoliopsida</taxon>
        <taxon>eudicotyledons</taxon>
        <taxon>Gunneridae</taxon>
        <taxon>Pentapetalae</taxon>
        <taxon>rosids</taxon>
        <taxon>malvids</taxon>
        <taxon>Brassicales</taxon>
        <taxon>Brassicaceae</taxon>
        <taxon>Camelineae</taxon>
        <taxon>Camelina</taxon>
    </lineage>
</organism>
<evidence type="ECO:0000313" key="1">
    <source>
        <dbReference type="Proteomes" id="UP000694864"/>
    </source>
</evidence>
<dbReference type="NCBIfam" id="TIGR01571">
    <property type="entry name" value="A_thal_Cys_rich"/>
    <property type="match status" value="1"/>
</dbReference>
<reference evidence="2" key="2">
    <citation type="submission" date="2025-08" db="UniProtKB">
        <authorList>
            <consortium name="RefSeq"/>
        </authorList>
    </citation>
    <scope>IDENTIFICATION</scope>
    <source>
        <tissue evidence="2">Leaf</tissue>
    </source>
</reference>
<keyword evidence="1" id="KW-1185">Reference proteome</keyword>
<dbReference type="Proteomes" id="UP000694864">
    <property type="component" value="Chromosome 19"/>
</dbReference>
<evidence type="ECO:0000313" key="2">
    <source>
        <dbReference type="RefSeq" id="XP_010487772.1"/>
    </source>
</evidence>
<dbReference type="PANTHER" id="PTHR15907">
    <property type="entry name" value="DUF614 FAMILY PROTEIN-RELATED"/>
    <property type="match status" value="1"/>
</dbReference>